<accession>A0A8I1FUU6</accession>
<name>A0A8I1FUU6_9PSED</name>
<protein>
    <submittedName>
        <fullName evidence="1">Uncharacterized protein</fullName>
    </submittedName>
</protein>
<reference evidence="2 3" key="1">
    <citation type="submission" date="2016-10" db="EMBL/GenBank/DDBJ databases">
        <authorList>
            <person name="Varghese N."/>
            <person name="Submissions S."/>
        </authorList>
    </citation>
    <scope>NUCLEOTIDE SEQUENCE [LARGE SCALE GENOMIC DNA]</scope>
    <source>
        <strain evidence="2 3">BS3667</strain>
    </source>
</reference>
<dbReference type="Proteomes" id="UP000658390">
    <property type="component" value="Unassembled WGS sequence"/>
</dbReference>
<evidence type="ECO:0000313" key="3">
    <source>
        <dbReference type="Proteomes" id="UP000182058"/>
    </source>
</evidence>
<keyword evidence="3" id="KW-1185">Reference proteome</keyword>
<dbReference type="GeneID" id="96620404"/>
<organism evidence="1 4">
    <name type="scientific">Pseudomonas psychrophila</name>
    <dbReference type="NCBI Taxonomy" id="122355"/>
    <lineage>
        <taxon>Bacteria</taxon>
        <taxon>Pseudomonadati</taxon>
        <taxon>Pseudomonadota</taxon>
        <taxon>Gammaproteobacteria</taxon>
        <taxon>Pseudomonadales</taxon>
        <taxon>Pseudomonadaceae</taxon>
        <taxon>Pseudomonas</taxon>
    </lineage>
</organism>
<dbReference type="EMBL" id="LT629795">
    <property type="protein sequence ID" value="SDU57713.1"/>
    <property type="molecule type" value="Genomic_DNA"/>
</dbReference>
<sequence length="94" mass="10788">MQTLSSKDTCTDALILKQLTSKVWNNDPVLFQESRMTLSSDRERIVLIRYIEHYSPGSGQWVEYAYSVPVCEFTQWIMANGELKIEDSEGRPGV</sequence>
<dbReference type="RefSeq" id="WP_019821873.1">
    <property type="nucleotide sequence ID" value="NZ_ATLR01000007.1"/>
</dbReference>
<evidence type="ECO:0000313" key="1">
    <source>
        <dbReference type="EMBL" id="MBJ2259148.1"/>
    </source>
</evidence>
<proteinExistence type="predicted"/>
<dbReference type="OrthoDB" id="6925107at2"/>
<dbReference type="Proteomes" id="UP000182058">
    <property type="component" value="Chromosome I"/>
</dbReference>
<dbReference type="EMBL" id="JAEKCZ010000025">
    <property type="protein sequence ID" value="MBJ2259148.1"/>
    <property type="molecule type" value="Genomic_DNA"/>
</dbReference>
<reference evidence="1" key="2">
    <citation type="submission" date="2020-12" db="EMBL/GenBank/DDBJ databases">
        <title>Antibiotic resistance and phylogeny of Pseudomonas spp. isolated over three decades from chicken meat in the Norwegian food chain.</title>
        <authorList>
            <person name="Moen B."/>
        </authorList>
    </citation>
    <scope>NUCLEOTIDE SEQUENCE</scope>
    <source>
        <strain evidence="1">MF6762</strain>
    </source>
</reference>
<dbReference type="AlphaFoldDB" id="A0A8I1FUU6"/>
<evidence type="ECO:0000313" key="2">
    <source>
        <dbReference type="EMBL" id="SDU57713.1"/>
    </source>
</evidence>
<evidence type="ECO:0000313" key="4">
    <source>
        <dbReference type="Proteomes" id="UP000658390"/>
    </source>
</evidence>
<gene>
    <name evidence="1" type="ORF">JFT45_21850</name>
    <name evidence="2" type="ORF">SAMN04490201_2802</name>
</gene>